<feature type="transmembrane region" description="Helical" evidence="7">
    <location>
        <begin position="125"/>
        <end position="143"/>
    </location>
</feature>
<protein>
    <submittedName>
        <fullName evidence="9">DMT family transporter</fullName>
    </submittedName>
</protein>
<keyword evidence="4 7" id="KW-0812">Transmembrane</keyword>
<dbReference type="InterPro" id="IPR050638">
    <property type="entry name" value="AA-Vitamin_Transporters"/>
</dbReference>
<evidence type="ECO:0000256" key="1">
    <source>
        <dbReference type="ARBA" id="ARBA00004651"/>
    </source>
</evidence>
<feature type="transmembrane region" description="Helical" evidence="7">
    <location>
        <begin position="68"/>
        <end position="88"/>
    </location>
</feature>
<feature type="transmembrane region" description="Helical" evidence="7">
    <location>
        <begin position="268"/>
        <end position="285"/>
    </location>
</feature>
<feature type="transmembrane region" description="Helical" evidence="7">
    <location>
        <begin position="7"/>
        <end position="30"/>
    </location>
</feature>
<dbReference type="RefSeq" id="WP_268004796.1">
    <property type="nucleotide sequence ID" value="NZ_CP104067.1"/>
</dbReference>
<evidence type="ECO:0000256" key="2">
    <source>
        <dbReference type="ARBA" id="ARBA00007362"/>
    </source>
</evidence>
<organism evidence="9 10">
    <name type="scientific">Alicyclobacillus fastidiosus</name>
    <dbReference type="NCBI Taxonomy" id="392011"/>
    <lineage>
        <taxon>Bacteria</taxon>
        <taxon>Bacillati</taxon>
        <taxon>Bacillota</taxon>
        <taxon>Bacilli</taxon>
        <taxon>Bacillales</taxon>
        <taxon>Alicyclobacillaceae</taxon>
        <taxon>Alicyclobacillus</taxon>
    </lineage>
</organism>
<sequence length="305" mass="33560">MTKSRIISASLIFTLVVLWGVSFAIYKVALADSPPILFAGIRTLFGGLIVLCIALFRNKKAYLRKYFPTYFISAVFNVFFFFGLQTVGLSYLPAGLFSVLIYLEPVLVGIVAWLWLGEPMSLQKVIGLVLGFLGVAAISAHSLTQHLSAIGIIIGIATAAFWTIGTVYSKKAQERVDMMWLLAIQFLIGGVLITALGSMSESWSAIHVTTTFVLATLFGGFFGITLSWMIWFHLVHAGEATRIAAMTFFVPLISVLTSVIFLHESLNIWLLVGLVLIVLGIYLTNRQQKQGRLPQNSLPITPPIR</sequence>
<name>A0ABY6ZEH6_9BACL</name>
<keyword evidence="5 7" id="KW-1133">Transmembrane helix</keyword>
<dbReference type="SUPFAM" id="SSF103481">
    <property type="entry name" value="Multidrug resistance efflux transporter EmrE"/>
    <property type="match status" value="2"/>
</dbReference>
<dbReference type="Gene3D" id="1.10.3730.20">
    <property type="match status" value="1"/>
</dbReference>
<keyword evidence="3" id="KW-1003">Cell membrane</keyword>
<evidence type="ECO:0000256" key="5">
    <source>
        <dbReference type="ARBA" id="ARBA00022989"/>
    </source>
</evidence>
<evidence type="ECO:0000256" key="6">
    <source>
        <dbReference type="ARBA" id="ARBA00023136"/>
    </source>
</evidence>
<accession>A0ABY6ZEH6</accession>
<keyword evidence="10" id="KW-1185">Reference proteome</keyword>
<dbReference type="PANTHER" id="PTHR32322:SF18">
    <property type="entry name" value="S-ADENOSYLMETHIONINE_S-ADENOSYLHOMOCYSTEINE TRANSPORTER"/>
    <property type="match status" value="1"/>
</dbReference>
<dbReference type="Proteomes" id="UP001164761">
    <property type="component" value="Chromosome"/>
</dbReference>
<feature type="transmembrane region" description="Helical" evidence="7">
    <location>
        <begin position="36"/>
        <end position="56"/>
    </location>
</feature>
<evidence type="ECO:0000313" key="9">
    <source>
        <dbReference type="EMBL" id="WAH40897.1"/>
    </source>
</evidence>
<feature type="domain" description="EamA" evidence="8">
    <location>
        <begin position="150"/>
        <end position="285"/>
    </location>
</feature>
<gene>
    <name evidence="9" type="ORF">NZD89_21795</name>
</gene>
<dbReference type="InterPro" id="IPR037185">
    <property type="entry name" value="EmrE-like"/>
</dbReference>
<feature type="transmembrane region" description="Helical" evidence="7">
    <location>
        <begin position="149"/>
        <end position="168"/>
    </location>
</feature>
<dbReference type="EMBL" id="CP104067">
    <property type="protein sequence ID" value="WAH40897.1"/>
    <property type="molecule type" value="Genomic_DNA"/>
</dbReference>
<evidence type="ECO:0000256" key="3">
    <source>
        <dbReference type="ARBA" id="ARBA00022475"/>
    </source>
</evidence>
<evidence type="ECO:0000256" key="7">
    <source>
        <dbReference type="SAM" id="Phobius"/>
    </source>
</evidence>
<feature type="transmembrane region" description="Helical" evidence="7">
    <location>
        <begin position="94"/>
        <end position="116"/>
    </location>
</feature>
<keyword evidence="6 7" id="KW-0472">Membrane</keyword>
<proteinExistence type="inferred from homology"/>
<evidence type="ECO:0000313" key="10">
    <source>
        <dbReference type="Proteomes" id="UP001164761"/>
    </source>
</evidence>
<feature type="domain" description="EamA" evidence="8">
    <location>
        <begin position="9"/>
        <end position="139"/>
    </location>
</feature>
<dbReference type="PANTHER" id="PTHR32322">
    <property type="entry name" value="INNER MEMBRANE TRANSPORTER"/>
    <property type="match status" value="1"/>
</dbReference>
<feature type="transmembrane region" description="Helical" evidence="7">
    <location>
        <begin position="205"/>
        <end position="231"/>
    </location>
</feature>
<reference evidence="9" key="1">
    <citation type="submission" date="2022-08" db="EMBL/GenBank/DDBJ databases">
        <title>Alicyclobacillus fastidiosus DSM 17978, complete genome.</title>
        <authorList>
            <person name="Wang Q."/>
            <person name="Cai R."/>
            <person name="Wang Z."/>
        </authorList>
    </citation>
    <scope>NUCLEOTIDE SEQUENCE</scope>
    <source>
        <strain evidence="9">DSM 17978</strain>
    </source>
</reference>
<feature type="transmembrane region" description="Helical" evidence="7">
    <location>
        <begin position="180"/>
        <end position="199"/>
    </location>
</feature>
<comment type="subcellular location">
    <subcellularLocation>
        <location evidence="1">Cell membrane</location>
        <topology evidence="1">Multi-pass membrane protein</topology>
    </subcellularLocation>
</comment>
<evidence type="ECO:0000259" key="8">
    <source>
        <dbReference type="Pfam" id="PF00892"/>
    </source>
</evidence>
<dbReference type="InterPro" id="IPR000620">
    <property type="entry name" value="EamA_dom"/>
</dbReference>
<dbReference type="Pfam" id="PF00892">
    <property type="entry name" value="EamA"/>
    <property type="match status" value="2"/>
</dbReference>
<evidence type="ECO:0000256" key="4">
    <source>
        <dbReference type="ARBA" id="ARBA00022692"/>
    </source>
</evidence>
<feature type="transmembrane region" description="Helical" evidence="7">
    <location>
        <begin position="243"/>
        <end position="262"/>
    </location>
</feature>
<comment type="similarity">
    <text evidence="2">Belongs to the EamA transporter family.</text>
</comment>